<evidence type="ECO:0000256" key="1">
    <source>
        <dbReference type="ARBA" id="ARBA00022664"/>
    </source>
</evidence>
<dbReference type="InterPro" id="IPR035979">
    <property type="entry name" value="RBD_domain_sf"/>
</dbReference>
<dbReference type="STRING" id="6216.A0A0R3SC68"/>
<dbReference type="SUPFAM" id="SSF54928">
    <property type="entry name" value="RNA-binding domain, RBD"/>
    <property type="match status" value="1"/>
</dbReference>
<dbReference type="InterPro" id="IPR012677">
    <property type="entry name" value="Nucleotide-bd_a/b_plait_sf"/>
</dbReference>
<evidence type="ECO:0000256" key="2">
    <source>
        <dbReference type="ARBA" id="ARBA00022884"/>
    </source>
</evidence>
<keyword evidence="2" id="KW-0694">RNA-binding</keyword>
<keyword evidence="3" id="KW-0508">mRNA splicing</keyword>
<reference evidence="4 5" key="2">
    <citation type="submission" date="2018-11" db="EMBL/GenBank/DDBJ databases">
        <authorList>
            <consortium name="Pathogen Informatics"/>
        </authorList>
    </citation>
    <scope>NUCLEOTIDE SEQUENCE [LARGE SCALE GENOMIC DNA]</scope>
</reference>
<sequence>MPKGCGFFEYTASESADLACLGLQNHPAGGGKFFAIRADFILMVPPPSSLSSLLSTPTTNSSSVAPSSQNNTPSNILCLANMLSPKDIDTPEDYAEILEDVRTECLRHGAVVSIHLPQPKSGVYPPTNSCKIFVEFANVQQAQAASLALCGRKYNGRIVLTSFCNPAKYAAGEFG</sequence>
<dbReference type="GO" id="GO:0008380">
    <property type="term" value="P:RNA splicing"/>
    <property type="evidence" value="ECO:0007669"/>
    <property type="project" value="UniProtKB-KW"/>
</dbReference>
<dbReference type="EMBL" id="UYSG01000484">
    <property type="protein sequence ID" value="VDL19599.1"/>
    <property type="molecule type" value="Genomic_DNA"/>
</dbReference>
<dbReference type="CDD" id="cd12232">
    <property type="entry name" value="RRM3_U2AF65"/>
    <property type="match status" value="1"/>
</dbReference>
<dbReference type="FunFam" id="3.30.70.330:FF:000097">
    <property type="entry name" value="U2 snRNP auxiliary factor large subunit"/>
    <property type="match status" value="1"/>
</dbReference>
<evidence type="ECO:0000256" key="3">
    <source>
        <dbReference type="ARBA" id="ARBA00023187"/>
    </source>
</evidence>
<reference evidence="6" key="1">
    <citation type="submission" date="2017-02" db="UniProtKB">
        <authorList>
            <consortium name="WormBaseParasite"/>
        </authorList>
    </citation>
    <scope>IDENTIFICATION</scope>
</reference>
<dbReference type="Proteomes" id="UP000274504">
    <property type="component" value="Unassembled WGS sequence"/>
</dbReference>
<keyword evidence="1" id="KW-0507">mRNA processing</keyword>
<dbReference type="GO" id="GO:0003723">
    <property type="term" value="F:RNA binding"/>
    <property type="evidence" value="ECO:0007669"/>
    <property type="project" value="UniProtKB-KW"/>
</dbReference>
<dbReference type="AlphaFoldDB" id="A0A0R3SC68"/>
<dbReference type="PANTHER" id="PTHR23139">
    <property type="entry name" value="RNA-BINDING PROTEIN"/>
    <property type="match status" value="1"/>
</dbReference>
<gene>
    <name evidence="4" type="ORF">HDID_LOCUS2138</name>
</gene>
<dbReference type="GO" id="GO:0006397">
    <property type="term" value="P:mRNA processing"/>
    <property type="evidence" value="ECO:0007669"/>
    <property type="project" value="UniProtKB-KW"/>
</dbReference>
<dbReference type="OrthoDB" id="10266058at2759"/>
<evidence type="ECO:0000313" key="5">
    <source>
        <dbReference type="Proteomes" id="UP000274504"/>
    </source>
</evidence>
<organism evidence="6">
    <name type="scientific">Hymenolepis diminuta</name>
    <name type="common">Rat tapeworm</name>
    <dbReference type="NCBI Taxonomy" id="6216"/>
    <lineage>
        <taxon>Eukaryota</taxon>
        <taxon>Metazoa</taxon>
        <taxon>Spiralia</taxon>
        <taxon>Lophotrochozoa</taxon>
        <taxon>Platyhelminthes</taxon>
        <taxon>Cestoda</taxon>
        <taxon>Eucestoda</taxon>
        <taxon>Cyclophyllidea</taxon>
        <taxon>Hymenolepididae</taxon>
        <taxon>Hymenolepis</taxon>
    </lineage>
</organism>
<dbReference type="WBParaSite" id="HDID_0000213701-mRNA-1">
    <property type="protein sequence ID" value="HDID_0000213701-mRNA-1"/>
    <property type="gene ID" value="HDID_0000213701"/>
</dbReference>
<evidence type="ECO:0000313" key="6">
    <source>
        <dbReference type="WBParaSite" id="HDID_0000213701-mRNA-1"/>
    </source>
</evidence>
<accession>A0A0R3SC68</accession>
<proteinExistence type="predicted"/>
<evidence type="ECO:0000313" key="4">
    <source>
        <dbReference type="EMBL" id="VDL19599.1"/>
    </source>
</evidence>
<protein>
    <submittedName>
        <fullName evidence="6">RRM domain-containing protein</fullName>
    </submittedName>
</protein>
<dbReference type="Gene3D" id="3.30.70.330">
    <property type="match status" value="1"/>
</dbReference>
<name>A0A0R3SC68_HYMDI</name>